<evidence type="ECO:0000259" key="3">
    <source>
        <dbReference type="Pfam" id="PF00561"/>
    </source>
</evidence>
<dbReference type="SUPFAM" id="SSF53474">
    <property type="entry name" value="alpha/beta-Hydrolases"/>
    <property type="match status" value="1"/>
</dbReference>
<name>R7RWS1_STEHR</name>
<evidence type="ECO:0000313" key="4">
    <source>
        <dbReference type="EMBL" id="EIM79243.1"/>
    </source>
</evidence>
<dbReference type="PRINTS" id="PR00111">
    <property type="entry name" value="ABHYDROLASE"/>
</dbReference>
<dbReference type="eggNOG" id="KOG4178">
    <property type="taxonomic scope" value="Eukaryota"/>
</dbReference>
<proteinExistence type="inferred from homology"/>
<dbReference type="InterPro" id="IPR000639">
    <property type="entry name" value="Epox_hydrolase-like"/>
</dbReference>
<keyword evidence="5" id="KW-1185">Reference proteome</keyword>
<dbReference type="EMBL" id="JH687407">
    <property type="protein sequence ID" value="EIM79243.1"/>
    <property type="molecule type" value="Genomic_DNA"/>
</dbReference>
<dbReference type="PANTHER" id="PTHR43329">
    <property type="entry name" value="EPOXIDE HYDROLASE"/>
    <property type="match status" value="1"/>
</dbReference>
<gene>
    <name evidence="4" type="ORF">STEHIDRAFT_106361</name>
</gene>
<dbReference type="AlphaFoldDB" id="R7RWS1"/>
<evidence type="ECO:0000256" key="2">
    <source>
        <dbReference type="ARBA" id="ARBA00038334"/>
    </source>
</evidence>
<feature type="domain" description="AB hydrolase-1" evidence="3">
    <location>
        <begin position="40"/>
        <end position="308"/>
    </location>
</feature>
<dbReference type="GeneID" id="18794808"/>
<dbReference type="PRINTS" id="PR00412">
    <property type="entry name" value="EPOXHYDRLASE"/>
</dbReference>
<reference evidence="5" key="1">
    <citation type="journal article" date="2012" name="Science">
        <title>The Paleozoic origin of enzymatic lignin decomposition reconstructed from 31 fungal genomes.</title>
        <authorList>
            <person name="Floudas D."/>
            <person name="Binder M."/>
            <person name="Riley R."/>
            <person name="Barry K."/>
            <person name="Blanchette R.A."/>
            <person name="Henrissat B."/>
            <person name="Martinez A.T."/>
            <person name="Otillar R."/>
            <person name="Spatafora J.W."/>
            <person name="Yadav J.S."/>
            <person name="Aerts A."/>
            <person name="Benoit I."/>
            <person name="Boyd A."/>
            <person name="Carlson A."/>
            <person name="Copeland A."/>
            <person name="Coutinho P.M."/>
            <person name="de Vries R.P."/>
            <person name="Ferreira P."/>
            <person name="Findley K."/>
            <person name="Foster B."/>
            <person name="Gaskell J."/>
            <person name="Glotzer D."/>
            <person name="Gorecki P."/>
            <person name="Heitman J."/>
            <person name="Hesse C."/>
            <person name="Hori C."/>
            <person name="Igarashi K."/>
            <person name="Jurgens J.A."/>
            <person name="Kallen N."/>
            <person name="Kersten P."/>
            <person name="Kohler A."/>
            <person name="Kuees U."/>
            <person name="Kumar T.K.A."/>
            <person name="Kuo A."/>
            <person name="LaButti K."/>
            <person name="Larrondo L.F."/>
            <person name="Lindquist E."/>
            <person name="Ling A."/>
            <person name="Lombard V."/>
            <person name="Lucas S."/>
            <person name="Lundell T."/>
            <person name="Martin R."/>
            <person name="McLaughlin D.J."/>
            <person name="Morgenstern I."/>
            <person name="Morin E."/>
            <person name="Murat C."/>
            <person name="Nagy L.G."/>
            <person name="Nolan M."/>
            <person name="Ohm R.A."/>
            <person name="Patyshakuliyeva A."/>
            <person name="Rokas A."/>
            <person name="Ruiz-Duenas F.J."/>
            <person name="Sabat G."/>
            <person name="Salamov A."/>
            <person name="Samejima M."/>
            <person name="Schmutz J."/>
            <person name="Slot J.C."/>
            <person name="St John F."/>
            <person name="Stenlid J."/>
            <person name="Sun H."/>
            <person name="Sun S."/>
            <person name="Syed K."/>
            <person name="Tsang A."/>
            <person name="Wiebenga A."/>
            <person name="Young D."/>
            <person name="Pisabarro A."/>
            <person name="Eastwood D.C."/>
            <person name="Martin F."/>
            <person name="Cullen D."/>
            <person name="Grigoriev I.V."/>
            <person name="Hibbett D.S."/>
        </authorList>
    </citation>
    <scope>NUCLEOTIDE SEQUENCE [LARGE SCALE GENOMIC DNA]</scope>
    <source>
        <strain evidence="5">FP-91666</strain>
    </source>
</reference>
<dbReference type="GO" id="GO:0016787">
    <property type="term" value="F:hydrolase activity"/>
    <property type="evidence" value="ECO:0007669"/>
    <property type="project" value="UniProtKB-KW"/>
</dbReference>
<dbReference type="InterPro" id="IPR000073">
    <property type="entry name" value="AB_hydrolase_1"/>
</dbReference>
<comment type="similarity">
    <text evidence="2">Belongs to the AB hydrolase superfamily. Epoxide hydrolase family.</text>
</comment>
<dbReference type="OrthoDB" id="284184at2759"/>
<protein>
    <submittedName>
        <fullName evidence="4">Alpha/beta-hydrolase</fullName>
    </submittedName>
</protein>
<accession>R7RWS1</accession>
<dbReference type="Gene3D" id="3.40.50.1820">
    <property type="entry name" value="alpha/beta hydrolase"/>
    <property type="match status" value="1"/>
</dbReference>
<evidence type="ECO:0000256" key="1">
    <source>
        <dbReference type="ARBA" id="ARBA00022801"/>
    </source>
</evidence>
<evidence type="ECO:0000313" key="5">
    <source>
        <dbReference type="Proteomes" id="UP000053927"/>
    </source>
</evidence>
<dbReference type="OMA" id="KFHYVEA"/>
<dbReference type="RefSeq" id="XP_007311690.1">
    <property type="nucleotide sequence ID" value="XM_007311628.1"/>
</dbReference>
<dbReference type="KEGG" id="shs:STEHIDRAFT_106361"/>
<sequence length="334" mass="38176">MDPTHPASFTHEIAKLSTGRTYHYIDQKPDDYDPAHTLTMLCVHGFPDFWYGWRFQIGPWVRKGYRVIVPDMLGYGGTDKPESAEEYSTKKLCADLSALLDHIKVDRAIVLGHDWGAFVVGRFALWHPERLLALVILSIPYTPPRPNYLSLQEVVKHIPHYGYQLYFADSSSTAEIESKLPRFLGLMFGCVKMDRSFVYEGNLRGIVLDDKEEPGPSPKLSDEELKYYTEQLKNMNGPLSYYRTTKTRFDEEKAANLQGKFPDDLPVLYIWGTHDPTTTPESLKVSRAMIPKLKDVAIDGIGHWIMVEAKEEVTGNVERWLEELEFDVKAGSKL</sequence>
<dbReference type="InterPro" id="IPR029058">
    <property type="entry name" value="AB_hydrolase_fold"/>
</dbReference>
<dbReference type="Pfam" id="PF00561">
    <property type="entry name" value="Abhydrolase_1"/>
    <property type="match status" value="1"/>
</dbReference>
<keyword evidence="1 4" id="KW-0378">Hydrolase</keyword>
<organism evidence="4 5">
    <name type="scientific">Stereum hirsutum (strain FP-91666)</name>
    <name type="common">White-rot fungus</name>
    <dbReference type="NCBI Taxonomy" id="721885"/>
    <lineage>
        <taxon>Eukaryota</taxon>
        <taxon>Fungi</taxon>
        <taxon>Dikarya</taxon>
        <taxon>Basidiomycota</taxon>
        <taxon>Agaricomycotina</taxon>
        <taxon>Agaricomycetes</taxon>
        <taxon>Russulales</taxon>
        <taxon>Stereaceae</taxon>
        <taxon>Stereum</taxon>
    </lineage>
</organism>
<dbReference type="Proteomes" id="UP000053927">
    <property type="component" value="Unassembled WGS sequence"/>
</dbReference>